<reference evidence="11 12" key="1">
    <citation type="submission" date="2024-01" db="EMBL/GenBank/DDBJ databases">
        <authorList>
            <person name="Botero Cardona J."/>
        </authorList>
    </citation>
    <scope>NUCLEOTIDE SEQUENCE [LARGE SCALE GENOMIC DNA]</scope>
    <source>
        <strain evidence="11 12">LMG 33000</strain>
    </source>
</reference>
<comment type="catalytic activity">
    <reaction evidence="1">
        <text>ATP + protein L-histidine = ADP + protein N-phospho-L-histidine.</text>
        <dbReference type="EC" id="2.7.13.3"/>
    </reaction>
</comment>
<accession>A0ABM9N471</accession>
<name>A0ABM9N471_9LACO</name>
<keyword evidence="9" id="KW-0812">Transmembrane</keyword>
<evidence type="ECO:0000256" key="5">
    <source>
        <dbReference type="ARBA" id="ARBA00022741"/>
    </source>
</evidence>
<evidence type="ECO:0000256" key="6">
    <source>
        <dbReference type="ARBA" id="ARBA00022777"/>
    </source>
</evidence>
<dbReference type="CDD" id="cd16917">
    <property type="entry name" value="HATPase_UhpB-NarQ-NarX-like"/>
    <property type="match status" value="1"/>
</dbReference>
<dbReference type="Pfam" id="PF07730">
    <property type="entry name" value="HisKA_3"/>
    <property type="match status" value="1"/>
</dbReference>
<keyword evidence="9" id="KW-0472">Membrane</keyword>
<evidence type="ECO:0000256" key="9">
    <source>
        <dbReference type="SAM" id="Phobius"/>
    </source>
</evidence>
<keyword evidence="9" id="KW-1133">Transmembrane helix</keyword>
<evidence type="ECO:0000313" key="11">
    <source>
        <dbReference type="EMBL" id="CAK8053962.1"/>
    </source>
</evidence>
<evidence type="ECO:0000256" key="2">
    <source>
        <dbReference type="ARBA" id="ARBA00012438"/>
    </source>
</evidence>
<feature type="transmembrane region" description="Helical" evidence="9">
    <location>
        <begin position="84"/>
        <end position="105"/>
    </location>
</feature>
<keyword evidence="6 11" id="KW-0418">Kinase</keyword>
<sequence length="348" mass="39593">MNVFLLAKRFPKKYLPLSLYGQIILSIIASLYFYQSGTVTFFVSLMPILMLESLVYLKRSWIGIAIILSLEIISWILVWSKSGLILAILYFEIYLFIILIVYFYWRSYRQSVYERVALKKAYDEQAIAQSQIDEMLVKSERDRIARDLHDTLLQDVTGLSLQLEVLEQVLNRGELTAAQNITSKVSLLAKKTIVESRKTLTNLHEQKNVSSQDLEARLKVLSDVFAHRYHLQVKLKFDGSYKLPAMISQQIISVISEALMNVVKHTDGELAIIRVGQKNGTLHITVIDFGPGFEVKKGKQKIAHFGLAGMMSRMADIGGRVTIDSQPGEGSRVDISLPMEKIDEDFNR</sequence>
<evidence type="ECO:0000256" key="1">
    <source>
        <dbReference type="ARBA" id="ARBA00000085"/>
    </source>
</evidence>
<dbReference type="SUPFAM" id="SSF55874">
    <property type="entry name" value="ATPase domain of HSP90 chaperone/DNA topoisomerase II/histidine kinase"/>
    <property type="match status" value="1"/>
</dbReference>
<dbReference type="InterPro" id="IPR003594">
    <property type="entry name" value="HATPase_dom"/>
</dbReference>
<gene>
    <name evidence="11" type="ORF">R54876_GBNLAHCA_00521</name>
</gene>
<dbReference type="Pfam" id="PF02518">
    <property type="entry name" value="HATPase_c"/>
    <property type="match status" value="1"/>
</dbReference>
<feature type="transmembrane region" description="Helical" evidence="9">
    <location>
        <begin position="20"/>
        <end position="49"/>
    </location>
</feature>
<dbReference type="EMBL" id="CAWVOH010000001">
    <property type="protein sequence ID" value="CAK8053962.1"/>
    <property type="molecule type" value="Genomic_DNA"/>
</dbReference>
<dbReference type="Proteomes" id="UP001314241">
    <property type="component" value="Unassembled WGS sequence"/>
</dbReference>
<dbReference type="SMART" id="SM00387">
    <property type="entry name" value="HATPase_c"/>
    <property type="match status" value="1"/>
</dbReference>
<evidence type="ECO:0000256" key="3">
    <source>
        <dbReference type="ARBA" id="ARBA00022553"/>
    </source>
</evidence>
<dbReference type="GO" id="GO:0004673">
    <property type="term" value="F:protein histidine kinase activity"/>
    <property type="evidence" value="ECO:0007669"/>
    <property type="project" value="UniProtKB-EC"/>
</dbReference>
<dbReference type="PANTHER" id="PTHR24421">
    <property type="entry name" value="NITRATE/NITRITE SENSOR PROTEIN NARX-RELATED"/>
    <property type="match status" value="1"/>
</dbReference>
<keyword evidence="4 11" id="KW-0808">Transferase</keyword>
<feature type="domain" description="Histidine kinase/HSP90-like ATPase" evidence="10">
    <location>
        <begin position="246"/>
        <end position="341"/>
    </location>
</feature>
<evidence type="ECO:0000256" key="7">
    <source>
        <dbReference type="ARBA" id="ARBA00022840"/>
    </source>
</evidence>
<evidence type="ECO:0000259" key="10">
    <source>
        <dbReference type="SMART" id="SM00387"/>
    </source>
</evidence>
<keyword evidence="5" id="KW-0547">Nucleotide-binding</keyword>
<proteinExistence type="predicted"/>
<organism evidence="11 12">
    <name type="scientific">Eupransor demetentiae</name>
    <dbReference type="NCBI Taxonomy" id="3109584"/>
    <lineage>
        <taxon>Bacteria</taxon>
        <taxon>Bacillati</taxon>
        <taxon>Bacillota</taxon>
        <taxon>Bacilli</taxon>
        <taxon>Lactobacillales</taxon>
        <taxon>Lactobacillaceae</taxon>
        <taxon>Eupransor</taxon>
    </lineage>
</organism>
<evidence type="ECO:0000256" key="4">
    <source>
        <dbReference type="ARBA" id="ARBA00022679"/>
    </source>
</evidence>
<keyword evidence="7" id="KW-0067">ATP-binding</keyword>
<evidence type="ECO:0000313" key="12">
    <source>
        <dbReference type="Proteomes" id="UP001314241"/>
    </source>
</evidence>
<feature type="transmembrane region" description="Helical" evidence="9">
    <location>
        <begin position="61"/>
        <end position="78"/>
    </location>
</feature>
<dbReference type="Gene3D" id="1.20.5.1930">
    <property type="match status" value="1"/>
</dbReference>
<evidence type="ECO:0000256" key="8">
    <source>
        <dbReference type="ARBA" id="ARBA00023012"/>
    </source>
</evidence>
<dbReference type="InterPro" id="IPR050482">
    <property type="entry name" value="Sensor_HK_TwoCompSys"/>
</dbReference>
<comment type="caution">
    <text evidence="11">The sequence shown here is derived from an EMBL/GenBank/DDBJ whole genome shotgun (WGS) entry which is preliminary data.</text>
</comment>
<dbReference type="InterPro" id="IPR011712">
    <property type="entry name" value="Sig_transdc_His_kin_sub3_dim/P"/>
</dbReference>
<dbReference type="Gene3D" id="3.30.565.10">
    <property type="entry name" value="Histidine kinase-like ATPase, C-terminal domain"/>
    <property type="match status" value="1"/>
</dbReference>
<protein>
    <recommendedName>
        <fullName evidence="2">histidine kinase</fullName>
        <ecNumber evidence="2">2.7.13.3</ecNumber>
    </recommendedName>
</protein>
<keyword evidence="3" id="KW-0597">Phosphoprotein</keyword>
<dbReference type="EC" id="2.7.13.3" evidence="2"/>
<keyword evidence="8" id="KW-0902">Two-component regulatory system</keyword>
<dbReference type="InterPro" id="IPR036890">
    <property type="entry name" value="HATPase_C_sf"/>
</dbReference>
<keyword evidence="12" id="KW-1185">Reference proteome</keyword>
<dbReference type="PANTHER" id="PTHR24421:SF10">
    <property type="entry name" value="NITRATE_NITRITE SENSOR PROTEIN NARQ"/>
    <property type="match status" value="1"/>
</dbReference>